<feature type="transmembrane region" description="Helical" evidence="1">
    <location>
        <begin position="6"/>
        <end position="23"/>
    </location>
</feature>
<reference evidence="2" key="1">
    <citation type="submission" date="2019-11" db="EMBL/GenBank/DDBJ databases">
        <authorList>
            <person name="Li J."/>
        </authorList>
    </citation>
    <scope>NUCLEOTIDE SEQUENCE</scope>
    <source>
        <strain evidence="2">B6B</strain>
    </source>
</reference>
<keyword evidence="3" id="KW-1185">Reference proteome</keyword>
<gene>
    <name evidence="2" type="ORF">GH741_14715</name>
</gene>
<dbReference type="AlphaFoldDB" id="A0A6A8DE06"/>
<dbReference type="RefSeq" id="WP_153737516.1">
    <property type="nucleotide sequence ID" value="NZ_WJNG01000012.1"/>
</dbReference>
<keyword evidence="1" id="KW-0812">Transmembrane</keyword>
<comment type="caution">
    <text evidence="2">The sequence shown here is derived from an EMBL/GenBank/DDBJ whole genome shotgun (WGS) entry which is preliminary data.</text>
</comment>
<proteinExistence type="predicted"/>
<evidence type="ECO:0000313" key="3">
    <source>
        <dbReference type="Proteomes" id="UP000799092"/>
    </source>
</evidence>
<protein>
    <recommendedName>
        <fullName evidence="4">DUF4083 domain-containing protein</fullName>
    </recommendedName>
</protein>
<dbReference type="Proteomes" id="UP000799092">
    <property type="component" value="Unassembled WGS sequence"/>
</dbReference>
<accession>A0A6A8DE06</accession>
<keyword evidence="1" id="KW-1133">Transmembrane helix</keyword>
<evidence type="ECO:0008006" key="4">
    <source>
        <dbReference type="Google" id="ProtNLM"/>
    </source>
</evidence>
<name>A0A6A8DE06_9BACI</name>
<evidence type="ECO:0000313" key="2">
    <source>
        <dbReference type="EMBL" id="MRH43893.1"/>
    </source>
</evidence>
<sequence length="51" mass="6088">MIFLTILLTVIQFSILIYLFFSVRNVKKMMETQQLETNKLLVAIRKIEDKL</sequence>
<organism evidence="2 3">
    <name type="scientific">Aquibacillus halophilus</name>
    <dbReference type="NCBI Taxonomy" id="930132"/>
    <lineage>
        <taxon>Bacteria</taxon>
        <taxon>Bacillati</taxon>
        <taxon>Bacillota</taxon>
        <taxon>Bacilli</taxon>
        <taxon>Bacillales</taxon>
        <taxon>Bacillaceae</taxon>
        <taxon>Aquibacillus</taxon>
    </lineage>
</organism>
<dbReference type="EMBL" id="WJNG01000012">
    <property type="protein sequence ID" value="MRH43893.1"/>
    <property type="molecule type" value="Genomic_DNA"/>
</dbReference>
<evidence type="ECO:0000256" key="1">
    <source>
        <dbReference type="SAM" id="Phobius"/>
    </source>
</evidence>
<keyword evidence="1" id="KW-0472">Membrane</keyword>